<keyword evidence="2" id="KW-1185">Reference proteome</keyword>
<sequence length="463" mass="53142">MKKATRPILWTQGLFLQPQHLQQFDLHLQSLLYPHLKFSQPYWWGVCNLNIDEDSLKNRMCEISDAEIIFPDGTWVRFPGDSSLQPRSLQEVPLEPGKLFTVFIGLRKMRDGERHVTTITSPDQSGAAQTRYLSHIDPEEVQDFHGDGPLARVRFMNFALKIFWETEVAELGDYWLMPIAKLEFVDGIIKLSKTYTPPTIAIAQSDLLKQIIKNVQDQITSRSTILEEYKSPAGTVLTDQEPHYILYILALRSLNRYIPLLHQIIADPLVHPWNMYGLLRQLIGELSSFTDRFNALGILKTGVKLLPDYDHEELHTCFTEANVLIGELLNTLTIGTQNIMILERDGDLFQGQIPLDTLDERNIFHLVIKAIGESDEILTNVMHVAKMGSHERISTLIARALPGVPLQQRQIPPPGLPRRPDSYYFKFDQDDSEWYEIKRTGNICLYWTEAPQDTEVQVIIIKT</sequence>
<gene>
    <name evidence="1" type="primary">tssK</name>
    <name evidence="1" type="ORF">ACFL27_10685</name>
</gene>
<dbReference type="PANTHER" id="PTHR35566:SF1">
    <property type="entry name" value="TYPE VI SECRETION SYSTEM BASEPLATE COMPONENT TSSK1"/>
    <property type="match status" value="1"/>
</dbReference>
<organism evidence="1 2">
    <name type="scientific">candidate division CSSED10-310 bacterium</name>
    <dbReference type="NCBI Taxonomy" id="2855610"/>
    <lineage>
        <taxon>Bacteria</taxon>
        <taxon>Bacteria division CSSED10-310</taxon>
    </lineage>
</organism>
<dbReference type="InterPro" id="IPR010263">
    <property type="entry name" value="T6SS_TssK"/>
</dbReference>
<dbReference type="NCBIfam" id="TIGR03353">
    <property type="entry name" value="VI_chp_4"/>
    <property type="match status" value="1"/>
</dbReference>
<protein>
    <submittedName>
        <fullName evidence="1">Type VI secretion system baseplate subunit TssK</fullName>
    </submittedName>
</protein>
<reference evidence="1 2" key="1">
    <citation type="submission" date="2024-09" db="EMBL/GenBank/DDBJ databases">
        <title>Laminarin stimulates single cell rates of sulfate reduction while oxygen inhibits transcriptomic activity in coastal marine sediment.</title>
        <authorList>
            <person name="Lindsay M."/>
            <person name="Orcutt B."/>
            <person name="Emerson D."/>
            <person name="Stepanauskas R."/>
            <person name="D'Angelo T."/>
        </authorList>
    </citation>
    <scope>NUCLEOTIDE SEQUENCE [LARGE SCALE GENOMIC DNA]</scope>
    <source>
        <strain evidence="1">SAG AM-311-K15</strain>
    </source>
</reference>
<dbReference type="Pfam" id="PF05936">
    <property type="entry name" value="T6SS_VasE"/>
    <property type="match status" value="1"/>
</dbReference>
<accession>A0ABV6YWQ2</accession>
<comment type="caution">
    <text evidence="1">The sequence shown here is derived from an EMBL/GenBank/DDBJ whole genome shotgun (WGS) entry which is preliminary data.</text>
</comment>
<dbReference type="PANTHER" id="PTHR35566">
    <property type="entry name" value="BLR3599 PROTEIN"/>
    <property type="match status" value="1"/>
</dbReference>
<evidence type="ECO:0000313" key="1">
    <source>
        <dbReference type="EMBL" id="MFC1850647.1"/>
    </source>
</evidence>
<proteinExistence type="predicted"/>
<dbReference type="Proteomes" id="UP001594351">
    <property type="component" value="Unassembled WGS sequence"/>
</dbReference>
<name>A0ABV6YWQ2_UNCC1</name>
<dbReference type="EMBL" id="JBHPBY010000114">
    <property type="protein sequence ID" value="MFC1850647.1"/>
    <property type="molecule type" value="Genomic_DNA"/>
</dbReference>
<evidence type="ECO:0000313" key="2">
    <source>
        <dbReference type="Proteomes" id="UP001594351"/>
    </source>
</evidence>